<proteinExistence type="predicted"/>
<dbReference type="PANTHER" id="PTHR36222:SF1">
    <property type="entry name" value="SERINE PROTEASE INHIBITOR RV3364C"/>
    <property type="match status" value="1"/>
</dbReference>
<protein>
    <submittedName>
        <fullName evidence="2">Roadblock/LC7 family protein</fullName>
    </submittedName>
</protein>
<dbReference type="InParanoid" id="C7QGE1"/>
<dbReference type="SUPFAM" id="SSF103196">
    <property type="entry name" value="Roadblock/LC7 domain"/>
    <property type="match status" value="1"/>
</dbReference>
<gene>
    <name evidence="2" type="ordered locus">Caci_4122</name>
</gene>
<dbReference type="PANTHER" id="PTHR36222">
    <property type="entry name" value="SERINE PROTEASE INHIBITOR RV3364C"/>
    <property type="match status" value="1"/>
</dbReference>
<reference evidence="2 3" key="1">
    <citation type="journal article" date="2009" name="Stand. Genomic Sci.">
        <title>Complete genome sequence of Catenulispora acidiphila type strain (ID 139908).</title>
        <authorList>
            <person name="Copeland A."/>
            <person name="Lapidus A."/>
            <person name="Glavina Del Rio T."/>
            <person name="Nolan M."/>
            <person name="Lucas S."/>
            <person name="Chen F."/>
            <person name="Tice H."/>
            <person name="Cheng J.F."/>
            <person name="Bruce D."/>
            <person name="Goodwin L."/>
            <person name="Pitluck S."/>
            <person name="Mikhailova N."/>
            <person name="Pati A."/>
            <person name="Ivanova N."/>
            <person name="Mavromatis K."/>
            <person name="Chen A."/>
            <person name="Palaniappan K."/>
            <person name="Chain P."/>
            <person name="Land M."/>
            <person name="Hauser L."/>
            <person name="Chang Y.J."/>
            <person name="Jeffries C.D."/>
            <person name="Chertkov O."/>
            <person name="Brettin T."/>
            <person name="Detter J.C."/>
            <person name="Han C."/>
            <person name="Ali Z."/>
            <person name="Tindall B.J."/>
            <person name="Goker M."/>
            <person name="Bristow J."/>
            <person name="Eisen J.A."/>
            <person name="Markowitz V."/>
            <person name="Hugenholtz P."/>
            <person name="Kyrpides N.C."/>
            <person name="Klenk H.P."/>
        </authorList>
    </citation>
    <scope>NUCLEOTIDE SEQUENCE [LARGE SCALE GENOMIC DNA]</scope>
    <source>
        <strain evidence="3">DSM 44928 / JCM 14897 / NBRC 102108 / NRRL B-24433 / ID139908</strain>
    </source>
</reference>
<accession>C7QGE1</accession>
<dbReference type="RefSeq" id="WP_015792715.1">
    <property type="nucleotide sequence ID" value="NC_013131.1"/>
</dbReference>
<sequence>MKPPTSSIALVSELRALREKVVGITDSIISTADGLLVASESDNGSGEQESLAALCAAGVALGTRTAAHVGLGGLRESVIRAAGGHVVFASIGENALLAVVGDEGLDLANLRRELPGAVDVLGKLLAANATT</sequence>
<dbReference type="SMART" id="SM00960">
    <property type="entry name" value="Robl_LC7"/>
    <property type="match status" value="1"/>
</dbReference>
<evidence type="ECO:0000259" key="1">
    <source>
        <dbReference type="SMART" id="SM00960"/>
    </source>
</evidence>
<name>C7QGE1_CATAD</name>
<feature type="domain" description="Roadblock/LAMTOR2" evidence="1">
    <location>
        <begin position="11"/>
        <end position="101"/>
    </location>
</feature>
<dbReference type="HOGENOM" id="CLU_118613_0_1_11"/>
<dbReference type="KEGG" id="cai:Caci_4122"/>
<dbReference type="Gene3D" id="3.30.450.30">
    <property type="entry name" value="Dynein light chain 2a, cytoplasmic"/>
    <property type="match status" value="1"/>
</dbReference>
<dbReference type="EMBL" id="CP001700">
    <property type="protein sequence ID" value="ACU72986.1"/>
    <property type="molecule type" value="Genomic_DNA"/>
</dbReference>
<dbReference type="InterPro" id="IPR004942">
    <property type="entry name" value="Roadblock/LAMTOR2_dom"/>
</dbReference>
<dbReference type="InterPro" id="IPR053141">
    <property type="entry name" value="Mycobact_SerProt_Inhib_Rv3364c"/>
</dbReference>
<dbReference type="STRING" id="479433.Caci_4122"/>
<dbReference type="Proteomes" id="UP000000851">
    <property type="component" value="Chromosome"/>
</dbReference>
<organism evidence="2 3">
    <name type="scientific">Catenulispora acidiphila (strain DSM 44928 / JCM 14897 / NBRC 102108 / NRRL B-24433 / ID139908)</name>
    <dbReference type="NCBI Taxonomy" id="479433"/>
    <lineage>
        <taxon>Bacteria</taxon>
        <taxon>Bacillati</taxon>
        <taxon>Actinomycetota</taxon>
        <taxon>Actinomycetes</taxon>
        <taxon>Catenulisporales</taxon>
        <taxon>Catenulisporaceae</taxon>
        <taxon>Catenulispora</taxon>
    </lineage>
</organism>
<evidence type="ECO:0000313" key="2">
    <source>
        <dbReference type="EMBL" id="ACU72986.1"/>
    </source>
</evidence>
<dbReference type="AlphaFoldDB" id="C7QGE1"/>
<evidence type="ECO:0000313" key="3">
    <source>
        <dbReference type="Proteomes" id="UP000000851"/>
    </source>
</evidence>
<keyword evidence="3" id="KW-1185">Reference proteome</keyword>
<dbReference type="eggNOG" id="COG2018">
    <property type="taxonomic scope" value="Bacteria"/>
</dbReference>
<dbReference type="Pfam" id="PF03259">
    <property type="entry name" value="Robl_LC7"/>
    <property type="match status" value="1"/>
</dbReference>